<reference evidence="2 3" key="1">
    <citation type="submission" date="2016-10" db="EMBL/GenBank/DDBJ databases">
        <authorList>
            <person name="Varghese N."/>
            <person name="Submissions S."/>
        </authorList>
    </citation>
    <scope>NUCLEOTIDE SEQUENCE [LARGE SCALE GENOMIC DNA]</scope>
    <source>
        <strain evidence="2 3">WC1T17</strain>
    </source>
</reference>
<keyword evidence="1" id="KW-0472">Membrane</keyword>
<evidence type="ECO:0000313" key="3">
    <source>
        <dbReference type="Proteomes" id="UP000182089"/>
    </source>
</evidence>
<proteinExistence type="predicted"/>
<feature type="transmembrane region" description="Helical" evidence="1">
    <location>
        <begin position="142"/>
        <end position="164"/>
    </location>
</feature>
<protein>
    <submittedName>
        <fullName evidence="2">Uncharacterized membrane protein</fullName>
    </submittedName>
</protein>
<feature type="transmembrane region" description="Helical" evidence="1">
    <location>
        <begin position="40"/>
        <end position="61"/>
    </location>
</feature>
<evidence type="ECO:0000313" key="2">
    <source>
        <dbReference type="EMBL" id="SEM61505.1"/>
    </source>
</evidence>
<feature type="transmembrane region" description="Helical" evidence="1">
    <location>
        <begin position="67"/>
        <end position="93"/>
    </location>
</feature>
<name>A0ABY1AB66_9LACO</name>
<feature type="transmembrane region" description="Helical" evidence="1">
    <location>
        <begin position="6"/>
        <end position="28"/>
    </location>
</feature>
<evidence type="ECO:0000256" key="1">
    <source>
        <dbReference type="SAM" id="Phobius"/>
    </source>
</evidence>
<dbReference type="InterPro" id="IPR010540">
    <property type="entry name" value="CmpB_TMEM229"/>
</dbReference>
<dbReference type="EMBL" id="FOCC01000005">
    <property type="protein sequence ID" value="SEM61505.1"/>
    <property type="molecule type" value="Genomic_DNA"/>
</dbReference>
<keyword evidence="1" id="KW-0812">Transmembrane</keyword>
<dbReference type="Proteomes" id="UP000182089">
    <property type="component" value="Unassembled WGS sequence"/>
</dbReference>
<sequence>MYSLDDIILMFFCYAVIGWAWETIYCSLKAKHFVYRGFLFGPYCPVYGFAVTTVVVCTAKVTDNLVLLFLGGMVVSTVFEYLAAVFLENIFHLKLWDYSMLKGNIKGRIAPEISLFWGFAVVVITRFVQVYVLLFVKALEQRFGHGAATLVVLILATDTTFTVLNMQKFRAHALLLESRITDERARLKQEFETAWSKRPYLKLGPESQLKQLELYLDSWHETILRKLNESEKKFTWNERRMLKSFPKLRFIEAPDFEEIKERLLKK</sequence>
<feature type="transmembrane region" description="Helical" evidence="1">
    <location>
        <begin position="114"/>
        <end position="136"/>
    </location>
</feature>
<organism evidence="2 3">
    <name type="scientific">Ligilactobacillus ruminis</name>
    <dbReference type="NCBI Taxonomy" id="1623"/>
    <lineage>
        <taxon>Bacteria</taxon>
        <taxon>Bacillati</taxon>
        <taxon>Bacillota</taxon>
        <taxon>Bacilli</taxon>
        <taxon>Lactobacillales</taxon>
        <taxon>Lactobacillaceae</taxon>
        <taxon>Ligilactobacillus</taxon>
    </lineage>
</organism>
<accession>A0ABY1AB66</accession>
<dbReference type="Pfam" id="PF06541">
    <property type="entry name" value="ABC_trans_CmpB"/>
    <property type="match status" value="1"/>
</dbReference>
<keyword evidence="1" id="KW-1133">Transmembrane helix</keyword>
<gene>
    <name evidence="2" type="ORF">SAMN05216431_10575</name>
</gene>
<comment type="caution">
    <text evidence="2">The sequence shown here is derived from an EMBL/GenBank/DDBJ whole genome shotgun (WGS) entry which is preliminary data.</text>
</comment>